<sequence>AHHRRRQAGRDRRGAEGACPGRARGHRPQVFRPCAGGERHLPPRRQGPDGGLLRLRHQPQGRPQPLHARRGRGGGCAQGLRGRGRACGQAPPPLPPAGERPCAQPRRGPAGRGGDAIRAAGRAGGGRGGGGAEGRAQPDHRRAADRHRPAHGERGGDAARPHPGAGADVPQQRLRRAGRGLSAPGWLRRLDRRAGGL</sequence>
<evidence type="ECO:0000256" key="1">
    <source>
        <dbReference type="SAM" id="MobiDB-lite"/>
    </source>
</evidence>
<feature type="compositionally biased region" description="Gly residues" evidence="1">
    <location>
        <begin position="122"/>
        <end position="133"/>
    </location>
</feature>
<protein>
    <submittedName>
        <fullName evidence="2">Ribosome hibernation promoting factor Hpf</fullName>
    </submittedName>
</protein>
<feature type="compositionally biased region" description="Basic and acidic residues" evidence="1">
    <location>
        <begin position="188"/>
        <end position="197"/>
    </location>
</feature>
<proteinExistence type="predicted"/>
<evidence type="ECO:0000313" key="2">
    <source>
        <dbReference type="EMBL" id="CAA9252270.1"/>
    </source>
</evidence>
<gene>
    <name evidence="2" type="ORF">AVDCRST_MAG27-2090</name>
</gene>
<feature type="non-terminal residue" evidence="2">
    <location>
        <position position="197"/>
    </location>
</feature>
<reference evidence="2" key="1">
    <citation type="submission" date="2020-02" db="EMBL/GenBank/DDBJ databases">
        <authorList>
            <person name="Meier V. D."/>
        </authorList>
    </citation>
    <scope>NUCLEOTIDE SEQUENCE</scope>
    <source>
        <strain evidence="2">AVDCRST_MAG27</strain>
    </source>
</reference>
<feature type="compositionally biased region" description="Low complexity" evidence="1">
    <location>
        <begin position="99"/>
        <end position="108"/>
    </location>
</feature>
<feature type="region of interest" description="Disordered" evidence="1">
    <location>
        <begin position="1"/>
        <end position="197"/>
    </location>
</feature>
<organism evidence="2">
    <name type="scientific">uncultured Craurococcus sp</name>
    <dbReference type="NCBI Taxonomy" id="1135998"/>
    <lineage>
        <taxon>Bacteria</taxon>
        <taxon>Pseudomonadati</taxon>
        <taxon>Pseudomonadota</taxon>
        <taxon>Alphaproteobacteria</taxon>
        <taxon>Acetobacterales</taxon>
        <taxon>Acetobacteraceae</taxon>
        <taxon>Craurococcus</taxon>
        <taxon>environmental samples</taxon>
    </lineage>
</organism>
<dbReference type="AlphaFoldDB" id="A0A6J4IJQ5"/>
<name>A0A6J4IJQ5_9PROT</name>
<accession>A0A6J4IJQ5</accession>
<feature type="non-terminal residue" evidence="2">
    <location>
        <position position="1"/>
    </location>
</feature>
<dbReference type="EMBL" id="CADCTD010000090">
    <property type="protein sequence ID" value="CAA9252270.1"/>
    <property type="molecule type" value="Genomic_DNA"/>
</dbReference>
<feature type="compositionally biased region" description="Basic and acidic residues" evidence="1">
    <location>
        <begin position="136"/>
        <end position="160"/>
    </location>
</feature>